<dbReference type="InterPro" id="IPR052622">
    <property type="entry name" value="Glycosyltransferase_G1"/>
</dbReference>
<evidence type="ECO:0000259" key="2">
    <source>
        <dbReference type="Pfam" id="PF00534"/>
    </source>
</evidence>
<protein>
    <recommendedName>
        <fullName evidence="2">Glycosyl transferase family 1 domain-containing protein</fullName>
    </recommendedName>
</protein>
<dbReference type="GO" id="GO:0016757">
    <property type="term" value="F:glycosyltransferase activity"/>
    <property type="evidence" value="ECO:0007669"/>
    <property type="project" value="UniProtKB-KW"/>
</dbReference>
<dbReference type="PANTHER" id="PTHR46660:SF2">
    <property type="entry name" value="GLYCOSYLTRANSFERASE 1 DOMAIN-CONTAINING PROTEIN 1"/>
    <property type="match status" value="1"/>
</dbReference>
<dbReference type="Proteomes" id="UP000597762">
    <property type="component" value="Unassembled WGS sequence"/>
</dbReference>
<dbReference type="OrthoDB" id="512920at2759"/>
<dbReference type="SUPFAM" id="SSF53756">
    <property type="entry name" value="UDP-Glycosyltransferase/glycogen phosphorylase"/>
    <property type="match status" value="1"/>
</dbReference>
<dbReference type="PANTHER" id="PTHR46660">
    <property type="match status" value="1"/>
</dbReference>
<reference evidence="3" key="1">
    <citation type="submission" date="2021-01" db="EMBL/GenBank/DDBJ databases">
        <authorList>
            <person name="Li R."/>
            <person name="Bekaert M."/>
        </authorList>
    </citation>
    <scope>NUCLEOTIDE SEQUENCE</scope>
    <source>
        <strain evidence="3">Farmed</strain>
    </source>
</reference>
<feature type="domain" description="Glycosyl transferase family 1" evidence="2">
    <location>
        <begin position="171"/>
        <end position="322"/>
    </location>
</feature>
<dbReference type="Pfam" id="PF00534">
    <property type="entry name" value="Glycos_transf_1"/>
    <property type="match status" value="1"/>
</dbReference>
<dbReference type="Gene3D" id="3.40.50.2000">
    <property type="entry name" value="Glycogen Phosphorylase B"/>
    <property type="match status" value="2"/>
</dbReference>
<dbReference type="InterPro" id="IPR001296">
    <property type="entry name" value="Glyco_trans_1"/>
</dbReference>
<evidence type="ECO:0000256" key="1">
    <source>
        <dbReference type="ARBA" id="ARBA00022676"/>
    </source>
</evidence>
<comment type="caution">
    <text evidence="3">The sequence shown here is derived from an EMBL/GenBank/DDBJ whole genome shotgun (WGS) entry which is preliminary data.</text>
</comment>
<keyword evidence="1" id="KW-0808">Transferase</keyword>
<name>A0A812BKS7_ACAPH</name>
<dbReference type="EMBL" id="CAHIKZ030000640">
    <property type="protein sequence ID" value="CAE1230764.1"/>
    <property type="molecule type" value="Genomic_DNA"/>
</dbReference>
<sequence>MDKSTVLLLSKLHTESGNYGTALRLKSYIETAGFICLLKDPKLLHVNDFPEFVQDHNVETIFALHAYHSGKILTDLPPNFCYVVILGGTDINELCHDSEKMKTMTKVIKNARFIVGFSKTMIDTAKRLWDFINPNCFLEIPQAVATVPSDFSLSSYLETNCHLLSPADSLDVFLLVSGIRPVKDPLFLVEAFADWHCNHPTSLFVILGPCLDEAYCQEFLKKIKNLDGVVYIPGLKAMDTQACIKTSFALVNSSLSEGMSATILEAMQLCVPVIARDVQGNSNLIKDNRTGLLYKTPQEFIRKAEMLLGDKRFRSDLISRAQADVFAHHNVKQEEQAYIQLLNTLHYRPPSSLITMDAEKRKE</sequence>
<keyword evidence="4" id="KW-1185">Reference proteome</keyword>
<evidence type="ECO:0000313" key="3">
    <source>
        <dbReference type="EMBL" id="CAE1230764.1"/>
    </source>
</evidence>
<proteinExistence type="predicted"/>
<organism evidence="3 4">
    <name type="scientific">Acanthosepion pharaonis</name>
    <name type="common">Pharaoh cuttlefish</name>
    <name type="synonym">Sepia pharaonis</name>
    <dbReference type="NCBI Taxonomy" id="158019"/>
    <lineage>
        <taxon>Eukaryota</taxon>
        <taxon>Metazoa</taxon>
        <taxon>Spiralia</taxon>
        <taxon>Lophotrochozoa</taxon>
        <taxon>Mollusca</taxon>
        <taxon>Cephalopoda</taxon>
        <taxon>Coleoidea</taxon>
        <taxon>Decapodiformes</taxon>
        <taxon>Sepiida</taxon>
        <taxon>Sepiina</taxon>
        <taxon>Sepiidae</taxon>
        <taxon>Acanthosepion</taxon>
    </lineage>
</organism>
<evidence type="ECO:0000313" key="4">
    <source>
        <dbReference type="Proteomes" id="UP000597762"/>
    </source>
</evidence>
<dbReference type="CDD" id="cd03801">
    <property type="entry name" value="GT4_PimA-like"/>
    <property type="match status" value="1"/>
</dbReference>
<accession>A0A812BKS7</accession>
<keyword evidence="1" id="KW-0328">Glycosyltransferase</keyword>
<gene>
    <name evidence="3" type="ORF">SPHA_17872</name>
</gene>
<dbReference type="AlphaFoldDB" id="A0A812BKS7"/>